<sequence length="111" mass="12247">MLKEREQWPSTRLAALQLTFIPSKMEDEGSLADGVTAFYVSGNFANCLAGCKGLVDQEGKGQVALVKSGEPVYTSEGSTLRVYPVPEARRGFLDRLRTQIRNARQKSISRP</sequence>
<dbReference type="Proteomes" id="UP000188533">
    <property type="component" value="Unassembled WGS sequence"/>
</dbReference>
<dbReference type="AlphaFoldDB" id="A0A1Q3EL47"/>
<keyword evidence="2" id="KW-1185">Reference proteome</keyword>
<reference evidence="1 2" key="1">
    <citation type="submission" date="2016-08" db="EMBL/GenBank/DDBJ databases">
        <authorList>
            <consortium name="Lentinula edodes genome sequencing consortium"/>
            <person name="Sakamoto Y."/>
            <person name="Nakade K."/>
            <person name="Sato S."/>
            <person name="Yoshida Y."/>
            <person name="Miyazaki K."/>
            <person name="Natsume S."/>
            <person name="Konno N."/>
        </authorList>
    </citation>
    <scope>NUCLEOTIDE SEQUENCE [LARGE SCALE GENOMIC DNA]</scope>
    <source>
        <strain evidence="1 2">NBRC 111202</strain>
    </source>
</reference>
<protein>
    <submittedName>
        <fullName evidence="1">Uncharacterized protein</fullName>
    </submittedName>
</protein>
<evidence type="ECO:0000313" key="1">
    <source>
        <dbReference type="EMBL" id="GAW07922.1"/>
    </source>
</evidence>
<proteinExistence type="predicted"/>
<reference evidence="1 2" key="2">
    <citation type="submission" date="2017-02" db="EMBL/GenBank/DDBJ databases">
        <title>A genome survey and senescence transcriptome analysis in Lentinula edodes.</title>
        <authorList>
            <person name="Sakamoto Y."/>
            <person name="Nakade K."/>
            <person name="Sato S."/>
            <person name="Yoshida Y."/>
            <person name="Miyazaki K."/>
            <person name="Natsume S."/>
            <person name="Konno N."/>
        </authorList>
    </citation>
    <scope>NUCLEOTIDE SEQUENCE [LARGE SCALE GENOMIC DNA]</scope>
    <source>
        <strain evidence="1 2">NBRC 111202</strain>
    </source>
</reference>
<accession>A0A1Q3EL47</accession>
<comment type="caution">
    <text evidence="1">The sequence shown here is derived from an EMBL/GenBank/DDBJ whole genome shotgun (WGS) entry which is preliminary data.</text>
</comment>
<gene>
    <name evidence="1" type="ORF">LENED_009947</name>
</gene>
<organism evidence="1 2">
    <name type="scientific">Lentinula edodes</name>
    <name type="common">Shiitake mushroom</name>
    <name type="synonym">Lentinus edodes</name>
    <dbReference type="NCBI Taxonomy" id="5353"/>
    <lineage>
        <taxon>Eukaryota</taxon>
        <taxon>Fungi</taxon>
        <taxon>Dikarya</taxon>
        <taxon>Basidiomycota</taxon>
        <taxon>Agaricomycotina</taxon>
        <taxon>Agaricomycetes</taxon>
        <taxon>Agaricomycetidae</taxon>
        <taxon>Agaricales</taxon>
        <taxon>Marasmiineae</taxon>
        <taxon>Omphalotaceae</taxon>
        <taxon>Lentinula</taxon>
    </lineage>
</organism>
<evidence type="ECO:0000313" key="2">
    <source>
        <dbReference type="Proteomes" id="UP000188533"/>
    </source>
</evidence>
<name>A0A1Q3EL47_LENED</name>
<dbReference type="EMBL" id="BDGU01000530">
    <property type="protein sequence ID" value="GAW07922.1"/>
    <property type="molecule type" value="Genomic_DNA"/>
</dbReference>